<sequence>MEVEATNQEPLILVKLFSAPRSFTMASLEMTRRRATFALQLLLLLQLTGFSRTENIDAVEEIDRFCYPESARNSRRSCECSNVSASPWGMRALRIDCSYKDYRASELSQLLPLYIDTLDLSWNALDEAPIFTSDSLHHLNLMHNNISRLVAGNFKQLTSLRELYLGWNSIGQLEATTFEGLPHLQVLDLAHNNLHSLPGKLFAPMLVLGTLDVSWNRRFNETSLDLYSGLGINLKLNVLRLDACSLTEVHLPQDVPLKELSLRRNLLQQMPKQLPQTLVRLDISDNLLEHLLHEDTSNLTQVRQLYMEDMSLLQSIAANSLAPLELLETLSFQNSRRLTHLDAEAFGHVPRTAAGKKWALRSLSFRGTMLRTFNSTLAPLFGQLAELDLNGLPLQCDCELLWLKQLPVQTNGRCYKPARIRGMLVTSARADAFSCDSWPRWAYSLVVLTLIALSAAGIYLIVMGLRPHRGVTMRRKVGAGSPYARVTIEPNRQENPH</sequence>
<dbReference type="Gene3D" id="3.80.10.10">
    <property type="entry name" value="Ribonuclease Inhibitor"/>
    <property type="match status" value="2"/>
</dbReference>
<dbReference type="InterPro" id="IPR003591">
    <property type="entry name" value="Leu-rich_rpt_typical-subtyp"/>
</dbReference>
<dbReference type="InterPro" id="IPR001611">
    <property type="entry name" value="Leu-rich_rpt"/>
</dbReference>
<dbReference type="Proteomes" id="UP001652661">
    <property type="component" value="Chromosome 2R"/>
</dbReference>
<evidence type="ECO:0000313" key="5">
    <source>
        <dbReference type="RefSeq" id="XP_017024928.2"/>
    </source>
</evidence>
<keyword evidence="2" id="KW-0677">Repeat</keyword>
<dbReference type="SUPFAM" id="SSF52058">
    <property type="entry name" value="L domain-like"/>
    <property type="match status" value="1"/>
</dbReference>
<proteinExistence type="predicted"/>
<dbReference type="OrthoDB" id="1687175at2759"/>
<evidence type="ECO:0000313" key="4">
    <source>
        <dbReference type="Proteomes" id="UP001652661"/>
    </source>
</evidence>
<feature type="transmembrane region" description="Helical" evidence="3">
    <location>
        <begin position="441"/>
        <end position="465"/>
    </location>
</feature>
<dbReference type="RefSeq" id="XP_017024928.2">
    <property type="nucleotide sequence ID" value="XM_017169439.3"/>
</dbReference>
<keyword evidence="3" id="KW-0812">Transmembrane</keyword>
<gene>
    <name evidence="5" type="primary">LOC108076527</name>
</gene>
<evidence type="ECO:0000256" key="3">
    <source>
        <dbReference type="SAM" id="Phobius"/>
    </source>
</evidence>
<reference evidence="4" key="1">
    <citation type="submission" date="2025-05" db="UniProtKB">
        <authorList>
            <consortium name="RefSeq"/>
        </authorList>
    </citation>
    <scope>NUCLEOTIDE SEQUENCE [LARGE SCALE GENOMIC DNA]</scope>
    <source>
        <strain evidence="4">14028-0561.14</strain>
    </source>
</reference>
<dbReference type="SMART" id="SM00369">
    <property type="entry name" value="LRR_TYP"/>
    <property type="match status" value="4"/>
</dbReference>
<dbReference type="Pfam" id="PF13855">
    <property type="entry name" value="LRR_8"/>
    <property type="match status" value="1"/>
</dbReference>
<dbReference type="PANTHER" id="PTHR24366">
    <property type="entry name" value="IG(IMMUNOGLOBULIN) AND LRR(LEUCINE RICH REPEAT) DOMAINS"/>
    <property type="match status" value="1"/>
</dbReference>
<accession>A0A6P4IR15</accession>
<evidence type="ECO:0000256" key="2">
    <source>
        <dbReference type="ARBA" id="ARBA00022737"/>
    </source>
</evidence>
<dbReference type="GeneID" id="108076527"/>
<dbReference type="PANTHER" id="PTHR24366:SF96">
    <property type="entry name" value="LEUCINE RICH REPEAT CONTAINING 53"/>
    <property type="match status" value="1"/>
</dbReference>
<keyword evidence="4" id="KW-1185">Reference proteome</keyword>
<name>A0A6P4IR15_DROKI</name>
<dbReference type="PROSITE" id="PS51450">
    <property type="entry name" value="LRR"/>
    <property type="match status" value="1"/>
</dbReference>
<keyword evidence="3" id="KW-1133">Transmembrane helix</keyword>
<keyword evidence="1" id="KW-0433">Leucine-rich repeat</keyword>
<keyword evidence="3" id="KW-0472">Membrane</keyword>
<evidence type="ECO:0000256" key="1">
    <source>
        <dbReference type="ARBA" id="ARBA00022614"/>
    </source>
</evidence>
<dbReference type="AlphaFoldDB" id="A0A6P4IR15"/>
<dbReference type="InterPro" id="IPR032675">
    <property type="entry name" value="LRR_dom_sf"/>
</dbReference>
<reference evidence="5" key="2">
    <citation type="submission" date="2025-08" db="UniProtKB">
        <authorList>
            <consortium name="RefSeq"/>
        </authorList>
    </citation>
    <scope>IDENTIFICATION</scope>
    <source>
        <strain evidence="5">14028-0561.14</strain>
        <tissue evidence="5">Whole fly</tissue>
    </source>
</reference>
<organism evidence="4 5">
    <name type="scientific">Drosophila kikkawai</name>
    <name type="common">Fruit fly</name>
    <dbReference type="NCBI Taxonomy" id="30033"/>
    <lineage>
        <taxon>Eukaryota</taxon>
        <taxon>Metazoa</taxon>
        <taxon>Ecdysozoa</taxon>
        <taxon>Arthropoda</taxon>
        <taxon>Hexapoda</taxon>
        <taxon>Insecta</taxon>
        <taxon>Pterygota</taxon>
        <taxon>Neoptera</taxon>
        <taxon>Endopterygota</taxon>
        <taxon>Diptera</taxon>
        <taxon>Brachycera</taxon>
        <taxon>Muscomorpha</taxon>
        <taxon>Ephydroidea</taxon>
        <taxon>Drosophilidae</taxon>
        <taxon>Drosophila</taxon>
        <taxon>Sophophora</taxon>
    </lineage>
</organism>
<protein>
    <submittedName>
        <fullName evidence="5">TLR4 interactor with leucine rich repeats</fullName>
    </submittedName>
</protein>